<reference evidence="1 2" key="1">
    <citation type="submission" date="2016-11" db="EMBL/GenBank/DDBJ databases">
        <authorList>
            <person name="Jaros S."/>
            <person name="Januszkiewicz K."/>
            <person name="Wedrychowicz H."/>
        </authorList>
    </citation>
    <scope>NUCLEOTIDE SEQUENCE [LARGE SCALE GENOMIC DNA]</scope>
    <source>
        <strain evidence="1 2">CGMCC 1.6102</strain>
    </source>
</reference>
<dbReference type="AlphaFoldDB" id="A0A1M7N3V5"/>
<keyword evidence="2" id="KW-1185">Reference proteome</keyword>
<dbReference type="OrthoDB" id="760804at2"/>
<accession>A0A1M7N3V5</accession>
<evidence type="ECO:0000313" key="1">
    <source>
        <dbReference type="EMBL" id="SHM98240.1"/>
    </source>
</evidence>
<dbReference type="RefSeq" id="WP_073094302.1">
    <property type="nucleotide sequence ID" value="NZ_FRCY01000005.1"/>
</dbReference>
<evidence type="ECO:0000313" key="2">
    <source>
        <dbReference type="Proteomes" id="UP000184513"/>
    </source>
</evidence>
<name>A0A1M7N3V5_9BACT</name>
<protein>
    <submittedName>
        <fullName evidence="1">Uncharacterized protein</fullName>
    </submittedName>
</protein>
<proteinExistence type="predicted"/>
<dbReference type="EMBL" id="FRCY01000005">
    <property type="protein sequence ID" value="SHM98240.1"/>
    <property type="molecule type" value="Genomic_DNA"/>
</dbReference>
<sequence length="151" mass="16692">MKKHSLIAYILVFAGIISSCEPRIDFDEGQWGDTAFITNVNVFTLQAADHELQEFYESGELTPARRRLIISVGNAVIEEENFTATVTVPASADLTRAGIIINHQSMRVEPVGDTPAAGIITDLSEANFLYKLISADGTTHDWLIRIVQEEQ</sequence>
<dbReference type="STRING" id="388280.SAMN04488057_10545"/>
<dbReference type="Proteomes" id="UP000184513">
    <property type="component" value="Unassembled WGS sequence"/>
</dbReference>
<dbReference type="Gene3D" id="2.60.40.2340">
    <property type="match status" value="1"/>
</dbReference>
<gene>
    <name evidence="1" type="ORF">SAMN04488057_10545</name>
</gene>
<organism evidence="1 2">
    <name type="scientific">Cyclobacterium lianum</name>
    <dbReference type="NCBI Taxonomy" id="388280"/>
    <lineage>
        <taxon>Bacteria</taxon>
        <taxon>Pseudomonadati</taxon>
        <taxon>Bacteroidota</taxon>
        <taxon>Cytophagia</taxon>
        <taxon>Cytophagales</taxon>
        <taxon>Cyclobacteriaceae</taxon>
        <taxon>Cyclobacterium</taxon>
    </lineage>
</organism>
<dbReference type="PROSITE" id="PS51257">
    <property type="entry name" value="PROKAR_LIPOPROTEIN"/>
    <property type="match status" value="1"/>
</dbReference>